<reference evidence="3" key="1">
    <citation type="submission" date="2023-03" db="EMBL/GenBank/DDBJ databases">
        <title>Selenobaculum gbiensis gen. nov. sp. nov., a new bacterium isolated from the gut microbiota of IBD patient.</title>
        <authorList>
            <person name="Yeo S."/>
            <person name="Park H."/>
            <person name="Huh C.S."/>
        </authorList>
    </citation>
    <scope>NUCLEOTIDE SEQUENCE</scope>
    <source>
        <strain evidence="3">ICN-92133</strain>
    </source>
</reference>
<accession>A0A9Y2ETZ2</accession>
<dbReference type="SUPFAM" id="SSF53067">
    <property type="entry name" value="Actin-like ATPase domain"/>
    <property type="match status" value="2"/>
</dbReference>
<keyword evidence="4" id="KW-1185">Reference proteome</keyword>
<dbReference type="InterPro" id="IPR050273">
    <property type="entry name" value="GppA/Ppx_hydrolase"/>
</dbReference>
<sequence length="305" mass="33911">MVHGIIDIGSNTIRLAIYDIKGKQLEMLLKKKFMTGLAGYIKDDVMIEEGIVAACEAIHDFKRLLKNFNIDNIAAFATAALRNVKNSKEAIIEIERMTGITVDLISGEEEAFLDFVGATQATVIQDGILIDIGGGSTELVIYQGDDIKSMVSLPIGSLNMYKNYVQNIFPIEKDESNIRQAVLDELGKIKAQVYGRQEYICGVGGTMRATVKLYNEIFDLEVDNVELSIDKLKEMVESLTLGRNEVGMPTNDNLDLMLKIVPERIRTIMPGVIILLTLADFFESDHLYISSSGVREGYIYAKIVK</sequence>
<dbReference type="GO" id="GO:0016462">
    <property type="term" value="F:pyrophosphatase activity"/>
    <property type="evidence" value="ECO:0007669"/>
    <property type="project" value="TreeGrafter"/>
</dbReference>
<gene>
    <name evidence="3" type="ORF">P3F81_00125</name>
</gene>
<evidence type="ECO:0000313" key="4">
    <source>
        <dbReference type="Proteomes" id="UP001243623"/>
    </source>
</evidence>
<comment type="similarity">
    <text evidence="1">Belongs to the GppA/Ppx family.</text>
</comment>
<evidence type="ECO:0000259" key="2">
    <source>
        <dbReference type="Pfam" id="PF02541"/>
    </source>
</evidence>
<feature type="domain" description="Ppx/GppA phosphatase N-terminal" evidence="2">
    <location>
        <begin position="17"/>
        <end position="302"/>
    </location>
</feature>
<protein>
    <submittedName>
        <fullName evidence="3">Exopolyphosphatase</fullName>
    </submittedName>
</protein>
<dbReference type="InterPro" id="IPR003695">
    <property type="entry name" value="Ppx_GppA_N"/>
</dbReference>
<evidence type="ECO:0000256" key="1">
    <source>
        <dbReference type="ARBA" id="ARBA00007125"/>
    </source>
</evidence>
<dbReference type="PANTHER" id="PTHR30005">
    <property type="entry name" value="EXOPOLYPHOSPHATASE"/>
    <property type="match status" value="1"/>
</dbReference>
<dbReference type="CDD" id="cd24052">
    <property type="entry name" value="ASKHA_NBD_HpPPX-GppA-like"/>
    <property type="match status" value="1"/>
</dbReference>
<dbReference type="KEGG" id="sgbi:P3F81_00125"/>
<dbReference type="Proteomes" id="UP001243623">
    <property type="component" value="Chromosome"/>
</dbReference>
<dbReference type="Gene3D" id="3.30.420.150">
    <property type="entry name" value="Exopolyphosphatase. Domain 2"/>
    <property type="match status" value="1"/>
</dbReference>
<dbReference type="InterPro" id="IPR043129">
    <property type="entry name" value="ATPase_NBD"/>
</dbReference>
<evidence type="ECO:0000313" key="3">
    <source>
        <dbReference type="EMBL" id="WIW70775.1"/>
    </source>
</evidence>
<dbReference type="Pfam" id="PF02541">
    <property type="entry name" value="Ppx-GppA"/>
    <property type="match status" value="1"/>
</dbReference>
<organism evidence="3 4">
    <name type="scientific">Selenobaculum gibii</name>
    <dbReference type="NCBI Taxonomy" id="3054208"/>
    <lineage>
        <taxon>Bacteria</taxon>
        <taxon>Bacillati</taxon>
        <taxon>Bacillota</taxon>
        <taxon>Negativicutes</taxon>
        <taxon>Selenomonadales</taxon>
        <taxon>Selenomonadaceae</taxon>
        <taxon>Selenobaculum</taxon>
    </lineage>
</organism>
<name>A0A9Y2ETZ2_9FIRM</name>
<dbReference type="Gene3D" id="3.30.420.40">
    <property type="match status" value="1"/>
</dbReference>
<dbReference type="PANTHER" id="PTHR30005:SF0">
    <property type="entry name" value="RETROGRADE REGULATION PROTEIN 2"/>
    <property type="match status" value="1"/>
</dbReference>
<dbReference type="EMBL" id="CP120678">
    <property type="protein sequence ID" value="WIW70775.1"/>
    <property type="molecule type" value="Genomic_DNA"/>
</dbReference>
<proteinExistence type="inferred from homology"/>
<dbReference type="AlphaFoldDB" id="A0A9Y2ETZ2"/>
<dbReference type="RefSeq" id="WP_147669333.1">
    <property type="nucleotide sequence ID" value="NZ_CP120678.1"/>
</dbReference>